<dbReference type="Proteomes" id="UP000572817">
    <property type="component" value="Unassembled WGS sequence"/>
</dbReference>
<feature type="region of interest" description="Disordered" evidence="2">
    <location>
        <begin position="690"/>
        <end position="715"/>
    </location>
</feature>
<comment type="caution">
    <text evidence="3">The sequence shown here is derived from an EMBL/GenBank/DDBJ whole genome shotgun (WGS) entry which is preliminary data.</text>
</comment>
<dbReference type="OrthoDB" id="5406275at2759"/>
<gene>
    <name evidence="3" type="ORF">GTA08_BOTSDO02029</name>
</gene>
<feature type="coiled-coil region" evidence="1">
    <location>
        <begin position="203"/>
        <end position="237"/>
    </location>
</feature>
<dbReference type="EMBL" id="WWBZ02000016">
    <property type="protein sequence ID" value="KAF4309583.1"/>
    <property type="molecule type" value="Genomic_DNA"/>
</dbReference>
<evidence type="ECO:0000313" key="3">
    <source>
        <dbReference type="EMBL" id="KAF4309583.1"/>
    </source>
</evidence>
<proteinExistence type="predicted"/>
<sequence length="752" mass="81846">MATDVERYEQLRSREAARTGAQFSQEISDSLIRSHDWGTLLSAAPLALGFVGSCQVVASSPTASGLKLKKPAGGFTHLRYESLQANLVFLADTGRKTFLETETRMDRLVMHSRYLFSETGAVNRIIDALDDDSNVKRTLPGCMSALQSTVGECEAHLQAIESSFEHWLDIAQELSQVATESEQKTINESHENQQDLQSQEVRKTFAENETQRREEAVQEAQRRMALAEEAFKQASKNVPSAWEALGISVVDGLSQSVFTIGSALVTALTPNKYLALGHTILGAVKAGLVGEKQNDTKQSNSYSAIDYPTSNDDPALIHLDNIQSYLSLLATITKNGTPSISQQAGAAPNDSPGTIRTFFLIVDQELPKDAAGGTFSYDAQKIIHDALDIIAELTHATKAQKELSSTPTPLPRESWHRRVAALQTRTASLIARKDSMAGLAAGARAPRLKEYHTSSPHQSLVRAQLDRAAAAFTSTTATLHAQRTAHNAAVARLHHNLSLITSIQRSISTLHASQLTLDAIIRILRASIAALAGLKAQITHLLRFFQGIAGMVEFAARGPCRDLLATLSSPATTSSSSHEIAGITYPVFQKQLLLNTTLMIRGYFGVVHEIARLYVRVSRDYIVPGVNLVDGLSLTQEDGGAEEGAMRRRTEGLEEYQRRAVCAIRKLAEEKQAALLRRAEARVAGMKETGDDLLAPAADGDEDGAEEGREERRKVIEEAAEREVAAEGAHEEEWDFVDATARLLPGGLSEEL</sequence>
<keyword evidence="4" id="KW-1185">Reference proteome</keyword>
<protein>
    <submittedName>
        <fullName evidence="3">Ncu06413-like protein</fullName>
    </submittedName>
</protein>
<feature type="compositionally biased region" description="Basic and acidic residues" evidence="2">
    <location>
        <begin position="706"/>
        <end position="715"/>
    </location>
</feature>
<reference evidence="3" key="1">
    <citation type="submission" date="2020-04" db="EMBL/GenBank/DDBJ databases">
        <title>Genome Assembly and Annotation of Botryosphaeria dothidea sdau 11-99, a Latent Pathogen of Apple Fruit Ring Rot in China.</title>
        <authorList>
            <person name="Yu C."/>
            <person name="Diao Y."/>
            <person name="Lu Q."/>
            <person name="Zhao J."/>
            <person name="Cui S."/>
            <person name="Peng C."/>
            <person name="He B."/>
            <person name="Liu H."/>
        </authorList>
    </citation>
    <scope>NUCLEOTIDE SEQUENCE [LARGE SCALE GENOMIC DNA]</scope>
    <source>
        <strain evidence="3">Sdau11-99</strain>
    </source>
</reference>
<dbReference type="PANTHER" id="PTHR33488:SF2">
    <property type="entry name" value="EARLY ENDOSOME ANTIGEN 1-LIKE"/>
    <property type="match status" value="1"/>
</dbReference>
<dbReference type="PANTHER" id="PTHR33488">
    <property type="entry name" value="ZGC:162509"/>
    <property type="match status" value="1"/>
</dbReference>
<evidence type="ECO:0000256" key="1">
    <source>
        <dbReference type="SAM" id="Coils"/>
    </source>
</evidence>
<name>A0A8H4N709_9PEZI</name>
<evidence type="ECO:0000256" key="2">
    <source>
        <dbReference type="SAM" id="MobiDB-lite"/>
    </source>
</evidence>
<evidence type="ECO:0000313" key="4">
    <source>
        <dbReference type="Proteomes" id="UP000572817"/>
    </source>
</evidence>
<accession>A0A8H4N709</accession>
<organism evidence="3 4">
    <name type="scientific">Botryosphaeria dothidea</name>
    <dbReference type="NCBI Taxonomy" id="55169"/>
    <lineage>
        <taxon>Eukaryota</taxon>
        <taxon>Fungi</taxon>
        <taxon>Dikarya</taxon>
        <taxon>Ascomycota</taxon>
        <taxon>Pezizomycotina</taxon>
        <taxon>Dothideomycetes</taxon>
        <taxon>Dothideomycetes incertae sedis</taxon>
        <taxon>Botryosphaeriales</taxon>
        <taxon>Botryosphaeriaceae</taxon>
        <taxon>Botryosphaeria</taxon>
    </lineage>
</organism>
<dbReference type="AlphaFoldDB" id="A0A8H4N709"/>
<keyword evidence="1" id="KW-0175">Coiled coil</keyword>